<organism evidence="2 3">
    <name type="scientific">Tetrabaena socialis</name>
    <dbReference type="NCBI Taxonomy" id="47790"/>
    <lineage>
        <taxon>Eukaryota</taxon>
        <taxon>Viridiplantae</taxon>
        <taxon>Chlorophyta</taxon>
        <taxon>core chlorophytes</taxon>
        <taxon>Chlorophyceae</taxon>
        <taxon>CS clade</taxon>
        <taxon>Chlamydomonadales</taxon>
        <taxon>Tetrabaenaceae</taxon>
        <taxon>Tetrabaena</taxon>
    </lineage>
</organism>
<evidence type="ECO:0000313" key="2">
    <source>
        <dbReference type="EMBL" id="PNH03213.1"/>
    </source>
</evidence>
<feature type="region of interest" description="Disordered" evidence="1">
    <location>
        <begin position="74"/>
        <end position="96"/>
    </location>
</feature>
<evidence type="ECO:0000313" key="3">
    <source>
        <dbReference type="Proteomes" id="UP000236333"/>
    </source>
</evidence>
<protein>
    <submittedName>
        <fullName evidence="2">Uncharacterized protein</fullName>
    </submittedName>
</protein>
<accession>A0A2J7ZSG3</accession>
<sequence>MVLEGEAHVQSKEEVEVHHWRTLLLRVGMPALLKSVAWLLQAAGVSCSQLGPCFSRTLRLACAALPQQLRTTLAATENRADPGSGGDGTRAAPESRREGLGGAFSLAALRALLGPGAPHPDPAALADVEAVVQEERRGPEAAAAELLPWDVAIAAAALTRPADWLAKSCLPT</sequence>
<keyword evidence="3" id="KW-1185">Reference proteome</keyword>
<name>A0A2J7ZSG3_9CHLO</name>
<reference evidence="2 3" key="1">
    <citation type="journal article" date="2017" name="Mol. Biol. Evol.">
        <title>The 4-celled Tetrabaena socialis nuclear genome reveals the essential components for genetic control of cell number at the origin of multicellularity in the volvocine lineage.</title>
        <authorList>
            <person name="Featherston J."/>
            <person name="Arakaki Y."/>
            <person name="Hanschen E.R."/>
            <person name="Ferris P.J."/>
            <person name="Michod R.E."/>
            <person name="Olson B.J.S.C."/>
            <person name="Nozaki H."/>
            <person name="Durand P.M."/>
        </authorList>
    </citation>
    <scope>NUCLEOTIDE SEQUENCE [LARGE SCALE GENOMIC DNA]</scope>
    <source>
        <strain evidence="2 3">NIES-571</strain>
    </source>
</reference>
<proteinExistence type="predicted"/>
<evidence type="ECO:0000256" key="1">
    <source>
        <dbReference type="SAM" id="MobiDB-lite"/>
    </source>
</evidence>
<gene>
    <name evidence="2" type="ORF">TSOC_010720</name>
</gene>
<dbReference type="AlphaFoldDB" id="A0A2J7ZSG3"/>
<dbReference type="EMBL" id="PGGS01000533">
    <property type="protein sequence ID" value="PNH03213.1"/>
    <property type="molecule type" value="Genomic_DNA"/>
</dbReference>
<comment type="caution">
    <text evidence="2">The sequence shown here is derived from an EMBL/GenBank/DDBJ whole genome shotgun (WGS) entry which is preliminary data.</text>
</comment>
<dbReference type="Proteomes" id="UP000236333">
    <property type="component" value="Unassembled WGS sequence"/>
</dbReference>